<dbReference type="Gene3D" id="2.60.40.10">
    <property type="entry name" value="Immunoglobulins"/>
    <property type="match status" value="3"/>
</dbReference>
<keyword evidence="5" id="KW-0472">Membrane</keyword>
<evidence type="ECO:0000259" key="9">
    <source>
        <dbReference type="Pfam" id="PF09240"/>
    </source>
</evidence>
<dbReference type="PANTHER" id="PTHR23037:SF45">
    <property type="entry name" value="INTERLEUKIN 13 RECEPTOR SUBUNIT ALPHA 2"/>
    <property type="match status" value="1"/>
</dbReference>
<reference evidence="10 11" key="1">
    <citation type="submission" date="2024-01" db="EMBL/GenBank/DDBJ databases">
        <authorList>
            <person name="Alioto T."/>
            <person name="Alioto T."/>
            <person name="Gomez Garrido J."/>
        </authorList>
    </citation>
    <scope>NUCLEOTIDE SEQUENCE [LARGE SCALE GENOMIC DNA]</scope>
</reference>
<keyword evidence="3 8" id="KW-0732">Signal</keyword>
<sequence>MASYSWLSHHAALMLLLINWREGMHCIELSVDPPGDLAVLDPGHLGYLEITWSPPASLINRAECPKLYQLEYFNTYENSWTVIRTVRRTYTAQFDLMKDVRVRVYTLLSGPCTNGTLVKSTSYIELVQKSPSTGLVGTAVKDFVCVFHNMEYVTCNWGGGPKMPANSQQTLYFWHKELGQTQECPKYTISNGVRSGCNFTGTFFPDFTDINFCVNGSSPEGPLKPTYISLQIQNQVMPATTQKLHLQTGPNAQLEVHWERPAGRVPGNCLEWEVKHNQERPDGKTSTQITKKTILTLPSVHDKQRNCFRVRSRLHKYCVQRSFWSNWSHEICHPATTTRPLKSD</sequence>
<keyword evidence="6 10" id="KW-0675">Receptor</keyword>
<dbReference type="InterPro" id="IPR015321">
    <property type="entry name" value="TypeI_recpt_CBD"/>
</dbReference>
<dbReference type="Proteomes" id="UP001314229">
    <property type="component" value="Unassembled WGS sequence"/>
</dbReference>
<keyword evidence="2" id="KW-0812">Transmembrane</keyword>
<dbReference type="AlphaFoldDB" id="A0AAV1N452"/>
<name>A0AAV1N452_SCOSC</name>
<dbReference type="InterPro" id="IPR013783">
    <property type="entry name" value="Ig-like_fold"/>
</dbReference>
<evidence type="ECO:0000256" key="5">
    <source>
        <dbReference type="ARBA" id="ARBA00023136"/>
    </source>
</evidence>
<evidence type="ECO:0000256" key="4">
    <source>
        <dbReference type="ARBA" id="ARBA00022989"/>
    </source>
</evidence>
<evidence type="ECO:0000256" key="3">
    <source>
        <dbReference type="ARBA" id="ARBA00022729"/>
    </source>
</evidence>
<evidence type="ECO:0000256" key="7">
    <source>
        <dbReference type="ARBA" id="ARBA00023180"/>
    </source>
</evidence>
<evidence type="ECO:0000256" key="8">
    <source>
        <dbReference type="SAM" id="SignalP"/>
    </source>
</evidence>
<evidence type="ECO:0000313" key="10">
    <source>
        <dbReference type="EMBL" id="CAK6953755.1"/>
    </source>
</evidence>
<comment type="caution">
    <text evidence="10">The sequence shown here is derived from an EMBL/GenBank/DDBJ whole genome shotgun (WGS) entry which is preliminary data.</text>
</comment>
<protein>
    <submittedName>
        <fullName evidence="10">Interleukin-13 receptor subunit alpha-2</fullName>
    </submittedName>
</protein>
<keyword evidence="11" id="KW-1185">Reference proteome</keyword>
<dbReference type="GO" id="GO:0004896">
    <property type="term" value="F:cytokine receptor activity"/>
    <property type="evidence" value="ECO:0007669"/>
    <property type="project" value="TreeGrafter"/>
</dbReference>
<organism evidence="10 11">
    <name type="scientific">Scomber scombrus</name>
    <name type="common">Atlantic mackerel</name>
    <name type="synonym">Scomber vernalis</name>
    <dbReference type="NCBI Taxonomy" id="13677"/>
    <lineage>
        <taxon>Eukaryota</taxon>
        <taxon>Metazoa</taxon>
        <taxon>Chordata</taxon>
        <taxon>Craniata</taxon>
        <taxon>Vertebrata</taxon>
        <taxon>Euteleostomi</taxon>
        <taxon>Actinopterygii</taxon>
        <taxon>Neopterygii</taxon>
        <taxon>Teleostei</taxon>
        <taxon>Neoteleostei</taxon>
        <taxon>Acanthomorphata</taxon>
        <taxon>Pelagiaria</taxon>
        <taxon>Scombriformes</taxon>
        <taxon>Scombridae</taxon>
        <taxon>Scomber</taxon>
    </lineage>
</organism>
<evidence type="ECO:0000256" key="1">
    <source>
        <dbReference type="ARBA" id="ARBA00004479"/>
    </source>
</evidence>
<dbReference type="PANTHER" id="PTHR23037">
    <property type="entry name" value="CYTOKINE RECEPTOR"/>
    <property type="match status" value="1"/>
</dbReference>
<accession>A0AAV1N452</accession>
<comment type="subcellular location">
    <subcellularLocation>
        <location evidence="1">Membrane</location>
        <topology evidence="1">Single-pass type I membrane protein</topology>
    </subcellularLocation>
</comment>
<feature type="domain" description="Type I cytokine receptor cytokine-binding" evidence="9">
    <location>
        <begin position="143"/>
        <end position="234"/>
    </location>
</feature>
<keyword evidence="7" id="KW-0325">Glycoprotein</keyword>
<gene>
    <name evidence="10" type="ORF">FSCOSCO3_A022999</name>
</gene>
<dbReference type="EMBL" id="CAWUFR010000014">
    <property type="protein sequence ID" value="CAK6953755.1"/>
    <property type="molecule type" value="Genomic_DNA"/>
</dbReference>
<dbReference type="GO" id="GO:0009897">
    <property type="term" value="C:external side of plasma membrane"/>
    <property type="evidence" value="ECO:0007669"/>
    <property type="project" value="TreeGrafter"/>
</dbReference>
<proteinExistence type="predicted"/>
<dbReference type="SUPFAM" id="SSF49265">
    <property type="entry name" value="Fibronectin type III"/>
    <property type="match status" value="3"/>
</dbReference>
<evidence type="ECO:0000256" key="2">
    <source>
        <dbReference type="ARBA" id="ARBA00022692"/>
    </source>
</evidence>
<keyword evidence="4" id="KW-1133">Transmembrane helix</keyword>
<dbReference type="InterPro" id="IPR036116">
    <property type="entry name" value="FN3_sf"/>
</dbReference>
<evidence type="ECO:0000256" key="6">
    <source>
        <dbReference type="ARBA" id="ARBA00023170"/>
    </source>
</evidence>
<dbReference type="Pfam" id="PF09240">
    <property type="entry name" value="IL6Ra-bind"/>
    <property type="match status" value="1"/>
</dbReference>
<feature type="signal peptide" evidence="8">
    <location>
        <begin position="1"/>
        <end position="23"/>
    </location>
</feature>
<evidence type="ECO:0000313" key="11">
    <source>
        <dbReference type="Proteomes" id="UP001314229"/>
    </source>
</evidence>
<feature type="chain" id="PRO_5043662409" evidence="8">
    <location>
        <begin position="24"/>
        <end position="344"/>
    </location>
</feature>